<dbReference type="EMBL" id="OU893344">
    <property type="protein sequence ID" value="CAG9785150.1"/>
    <property type="molecule type" value="Genomic_DNA"/>
</dbReference>
<dbReference type="AlphaFoldDB" id="A0A9N9QX59"/>
<evidence type="ECO:0000256" key="1">
    <source>
        <dbReference type="SAM" id="MobiDB-lite"/>
    </source>
</evidence>
<reference evidence="2" key="1">
    <citation type="submission" date="2021-12" db="EMBL/GenBank/DDBJ databases">
        <authorList>
            <person name="King R."/>
        </authorList>
    </citation>
    <scope>NUCLEOTIDE SEQUENCE</scope>
</reference>
<proteinExistence type="predicted"/>
<protein>
    <submittedName>
        <fullName evidence="2">Uncharacterized protein</fullName>
    </submittedName>
</protein>
<dbReference type="OrthoDB" id="7419578at2759"/>
<feature type="region of interest" description="Disordered" evidence="1">
    <location>
        <begin position="1"/>
        <end position="27"/>
    </location>
</feature>
<evidence type="ECO:0000313" key="2">
    <source>
        <dbReference type="EMBL" id="CAG9785150.1"/>
    </source>
</evidence>
<reference evidence="2" key="2">
    <citation type="submission" date="2022-10" db="EMBL/GenBank/DDBJ databases">
        <authorList>
            <consortium name="ENA_rothamsted_submissions"/>
            <consortium name="culmorum"/>
            <person name="King R."/>
        </authorList>
    </citation>
    <scope>NUCLEOTIDE SEQUENCE</scope>
</reference>
<accession>A0A9N9QX59</accession>
<sequence>MSRHTLRVPEVRVSGAPAQDDQEDSPAALPPFALTLASIPRRRHSWICGGIVQCVDKTNVLEMLPIAEAEEGATAQVSVGRHRRTRDRVVTAEMRAVRRRRGWTVVGSETR</sequence>
<evidence type="ECO:0000313" key="3">
    <source>
        <dbReference type="Proteomes" id="UP001153714"/>
    </source>
</evidence>
<gene>
    <name evidence="2" type="ORF">DIATSA_LOCUS3205</name>
</gene>
<keyword evidence="3" id="KW-1185">Reference proteome</keyword>
<dbReference type="Proteomes" id="UP001153714">
    <property type="component" value="Chromosome 13"/>
</dbReference>
<name>A0A9N9QX59_9NEOP</name>
<organism evidence="2 3">
    <name type="scientific">Diatraea saccharalis</name>
    <name type="common">sugarcane borer</name>
    <dbReference type="NCBI Taxonomy" id="40085"/>
    <lineage>
        <taxon>Eukaryota</taxon>
        <taxon>Metazoa</taxon>
        <taxon>Ecdysozoa</taxon>
        <taxon>Arthropoda</taxon>
        <taxon>Hexapoda</taxon>
        <taxon>Insecta</taxon>
        <taxon>Pterygota</taxon>
        <taxon>Neoptera</taxon>
        <taxon>Endopterygota</taxon>
        <taxon>Lepidoptera</taxon>
        <taxon>Glossata</taxon>
        <taxon>Ditrysia</taxon>
        <taxon>Pyraloidea</taxon>
        <taxon>Crambidae</taxon>
        <taxon>Crambinae</taxon>
        <taxon>Diatraea</taxon>
    </lineage>
</organism>